<protein>
    <submittedName>
        <fullName evidence="1">Uncharacterized protein</fullName>
    </submittedName>
</protein>
<proteinExistence type="predicted"/>
<organism evidence="1 2">
    <name type="scientific">Bauhinia variegata</name>
    <name type="common">Purple orchid tree</name>
    <name type="synonym">Phanera variegata</name>
    <dbReference type="NCBI Taxonomy" id="167791"/>
    <lineage>
        <taxon>Eukaryota</taxon>
        <taxon>Viridiplantae</taxon>
        <taxon>Streptophyta</taxon>
        <taxon>Embryophyta</taxon>
        <taxon>Tracheophyta</taxon>
        <taxon>Spermatophyta</taxon>
        <taxon>Magnoliopsida</taxon>
        <taxon>eudicotyledons</taxon>
        <taxon>Gunneridae</taxon>
        <taxon>Pentapetalae</taxon>
        <taxon>rosids</taxon>
        <taxon>fabids</taxon>
        <taxon>Fabales</taxon>
        <taxon>Fabaceae</taxon>
        <taxon>Cercidoideae</taxon>
        <taxon>Cercideae</taxon>
        <taxon>Bauhiniinae</taxon>
        <taxon>Bauhinia</taxon>
    </lineage>
</organism>
<sequence length="346" mass="39584">MLDIKKELEEFANDSAKGDGTPLCFSSFNGNCSTSILRSPSVSRRMKGPARRSTRGCWTDEQDNILIEAVKKQNGRNWKKIAASLPGRTDTQCLHRWQKVLNPELVKGSWTKEEDDRIVELVKKFGCKRWSVVAKSLRGRIGKQCRERWYNHLDPAIKKHAWSKEEESIIAYYHQVYGNKWAEIARFLPGRTDNAIKNHWNCTMKKNLHLDGWSPCDCVIQEATSGFCTTGIKRQEFPIIENHIRCVDNPCCYHTPPKSGFRCCEGSISPESVLKRLAMTYENIPSIIRKRACRKTGKIDHKANSLSPSRLIFCTPEAECVNSLDEFKSKQRFISFLPQSRTSPVA</sequence>
<name>A0ACB9LVP1_BAUVA</name>
<evidence type="ECO:0000313" key="2">
    <source>
        <dbReference type="Proteomes" id="UP000828941"/>
    </source>
</evidence>
<keyword evidence="2" id="KW-1185">Reference proteome</keyword>
<gene>
    <name evidence="1" type="ORF">L6164_028199</name>
</gene>
<dbReference type="EMBL" id="CM039436">
    <property type="protein sequence ID" value="KAI4315384.1"/>
    <property type="molecule type" value="Genomic_DNA"/>
</dbReference>
<dbReference type="Proteomes" id="UP000828941">
    <property type="component" value="Chromosome 11"/>
</dbReference>
<reference evidence="1 2" key="1">
    <citation type="journal article" date="2022" name="DNA Res.">
        <title>Chromosomal-level genome assembly of the orchid tree Bauhinia variegata (Leguminosae; Cercidoideae) supports the allotetraploid origin hypothesis of Bauhinia.</title>
        <authorList>
            <person name="Zhong Y."/>
            <person name="Chen Y."/>
            <person name="Zheng D."/>
            <person name="Pang J."/>
            <person name="Liu Y."/>
            <person name="Luo S."/>
            <person name="Meng S."/>
            <person name="Qian L."/>
            <person name="Wei D."/>
            <person name="Dai S."/>
            <person name="Zhou R."/>
        </authorList>
    </citation>
    <scope>NUCLEOTIDE SEQUENCE [LARGE SCALE GENOMIC DNA]</scope>
    <source>
        <strain evidence="1">BV-YZ2020</strain>
    </source>
</reference>
<accession>A0ACB9LVP1</accession>
<comment type="caution">
    <text evidence="1">The sequence shown here is derived from an EMBL/GenBank/DDBJ whole genome shotgun (WGS) entry which is preliminary data.</text>
</comment>
<evidence type="ECO:0000313" key="1">
    <source>
        <dbReference type="EMBL" id="KAI4315384.1"/>
    </source>
</evidence>